<evidence type="ECO:0000256" key="1">
    <source>
        <dbReference type="ARBA" id="ARBA00008668"/>
    </source>
</evidence>
<dbReference type="Pfam" id="PF13472">
    <property type="entry name" value="Lipase_GDSL_2"/>
    <property type="match status" value="1"/>
</dbReference>
<dbReference type="Proteomes" id="UP001499942">
    <property type="component" value="Unassembled WGS sequence"/>
</dbReference>
<dbReference type="InterPro" id="IPR037459">
    <property type="entry name" value="RhgT-like"/>
</dbReference>
<gene>
    <name evidence="4" type="ORF">GCM10010393_47930</name>
</gene>
<sequence>MPAGAGAAAAKPRTRTVWIAGDSTAAQKYADAAPETGWGMALPFFLSRSLTVANHAVNGRSSKSFIDEGRLDTVLADIRPGDFLLVQFGHNDQKAADPARYTEPWTTYREHLLRYVAGARARGARPVLLTPVERRRFDAGGDAVPTHGEYPAAMRALAAEEGVPLVDVQAASLAEWDRLGPEPSKAYFNWLAPGESPNHPDGERDNTHFRPRGAIEVARLVASGLRERGVLAARDVRRLEEPVPDAWITWPSPAA</sequence>
<dbReference type="EMBL" id="BAAASR010000027">
    <property type="protein sequence ID" value="GAA2509386.1"/>
    <property type="molecule type" value="Genomic_DNA"/>
</dbReference>
<evidence type="ECO:0000259" key="3">
    <source>
        <dbReference type="Pfam" id="PF13472"/>
    </source>
</evidence>
<name>A0ABP6A695_9ACTN</name>
<keyword evidence="5" id="KW-1185">Reference proteome</keyword>
<dbReference type="PANTHER" id="PTHR43695:SF1">
    <property type="entry name" value="RHAMNOGALACTURONAN ACETYLESTERASE"/>
    <property type="match status" value="1"/>
</dbReference>
<proteinExistence type="inferred from homology"/>
<dbReference type="InterPro" id="IPR036514">
    <property type="entry name" value="SGNH_hydro_sf"/>
</dbReference>
<keyword evidence="2" id="KW-0378">Hydrolase</keyword>
<feature type="domain" description="SGNH hydrolase-type esterase" evidence="3">
    <location>
        <begin position="21"/>
        <end position="200"/>
    </location>
</feature>
<comment type="caution">
    <text evidence="4">The sequence shown here is derived from an EMBL/GenBank/DDBJ whole genome shotgun (WGS) entry which is preliminary data.</text>
</comment>
<reference evidence="5" key="1">
    <citation type="journal article" date="2019" name="Int. J. Syst. Evol. Microbiol.">
        <title>The Global Catalogue of Microorganisms (GCM) 10K type strain sequencing project: providing services to taxonomists for standard genome sequencing and annotation.</title>
        <authorList>
            <consortium name="The Broad Institute Genomics Platform"/>
            <consortium name="The Broad Institute Genome Sequencing Center for Infectious Disease"/>
            <person name="Wu L."/>
            <person name="Ma J."/>
        </authorList>
    </citation>
    <scope>NUCLEOTIDE SEQUENCE [LARGE SCALE GENOMIC DNA]</scope>
    <source>
        <strain evidence="5">JCM 5062</strain>
    </source>
</reference>
<comment type="similarity">
    <text evidence="1">Belongs to the 'GDSL' lipolytic enzyme family.</text>
</comment>
<dbReference type="PANTHER" id="PTHR43695">
    <property type="entry name" value="PUTATIVE (AFU_ORTHOLOGUE AFUA_2G17250)-RELATED"/>
    <property type="match status" value="1"/>
</dbReference>
<evidence type="ECO:0000313" key="4">
    <source>
        <dbReference type="EMBL" id="GAA2509386.1"/>
    </source>
</evidence>
<dbReference type="SUPFAM" id="SSF52266">
    <property type="entry name" value="SGNH hydrolase"/>
    <property type="match status" value="1"/>
</dbReference>
<evidence type="ECO:0000313" key="5">
    <source>
        <dbReference type="Proteomes" id="UP001499942"/>
    </source>
</evidence>
<dbReference type="CDD" id="cd01821">
    <property type="entry name" value="Rhamnogalacturan_acetylesterase_like"/>
    <property type="match status" value="1"/>
</dbReference>
<organism evidence="4 5">
    <name type="scientific">Streptomyces gobitricini</name>
    <dbReference type="NCBI Taxonomy" id="68211"/>
    <lineage>
        <taxon>Bacteria</taxon>
        <taxon>Bacillati</taxon>
        <taxon>Actinomycetota</taxon>
        <taxon>Actinomycetes</taxon>
        <taxon>Kitasatosporales</taxon>
        <taxon>Streptomycetaceae</taxon>
        <taxon>Streptomyces</taxon>
    </lineage>
</organism>
<evidence type="ECO:0000256" key="2">
    <source>
        <dbReference type="ARBA" id="ARBA00022801"/>
    </source>
</evidence>
<accession>A0ABP6A695</accession>
<dbReference type="Gene3D" id="3.40.50.1110">
    <property type="entry name" value="SGNH hydrolase"/>
    <property type="match status" value="1"/>
</dbReference>
<protein>
    <submittedName>
        <fullName evidence="4">Rhamnogalacturonan acetylesterase</fullName>
    </submittedName>
</protein>
<dbReference type="InterPro" id="IPR013830">
    <property type="entry name" value="SGNH_hydro"/>
</dbReference>